<dbReference type="EMBL" id="CM024812">
    <property type="protein sequence ID" value="KAG8004433.1"/>
    <property type="molecule type" value="Genomic_DNA"/>
</dbReference>
<dbReference type="Proteomes" id="UP000805704">
    <property type="component" value="Chromosome 24"/>
</dbReference>
<proteinExistence type="predicted"/>
<accession>A0ACB7EQF9</accession>
<gene>
    <name evidence="1" type="primary">IMPG2</name>
    <name evidence="1" type="ORF">GBF38_008646</name>
</gene>
<keyword evidence="2" id="KW-1185">Reference proteome</keyword>
<comment type="caution">
    <text evidence="1">The sequence shown here is derived from an EMBL/GenBank/DDBJ whole genome shotgun (WGS) entry which is preliminary data.</text>
</comment>
<organism evidence="1 2">
    <name type="scientific">Nibea albiflora</name>
    <name type="common">Yellow drum</name>
    <name type="synonym">Corvina albiflora</name>
    <dbReference type="NCBI Taxonomy" id="240163"/>
    <lineage>
        <taxon>Eukaryota</taxon>
        <taxon>Metazoa</taxon>
        <taxon>Chordata</taxon>
        <taxon>Craniata</taxon>
        <taxon>Vertebrata</taxon>
        <taxon>Euteleostomi</taxon>
        <taxon>Actinopterygii</taxon>
        <taxon>Neopterygii</taxon>
        <taxon>Teleostei</taxon>
        <taxon>Neoteleostei</taxon>
        <taxon>Acanthomorphata</taxon>
        <taxon>Eupercaria</taxon>
        <taxon>Sciaenidae</taxon>
        <taxon>Nibea</taxon>
    </lineage>
</organism>
<evidence type="ECO:0000313" key="2">
    <source>
        <dbReference type="Proteomes" id="UP000805704"/>
    </source>
</evidence>
<evidence type="ECO:0000313" key="1">
    <source>
        <dbReference type="EMBL" id="KAG8004433.1"/>
    </source>
</evidence>
<protein>
    <submittedName>
        <fullName evidence="1">Interphotoreceptor matrix proteoglycan 2</fullName>
    </submittedName>
</protein>
<sequence>MAGKCRRLAVWALGAMLLSGCIYTETVCQETVWEAFKIFWDRLPDRDEYQDWVNRCIDGSISVMDIGSFFSQSEEHSSLIRSVIEPTVQVIDSGSFSEPEKEVPVQEAPSETLKLSEDVTHAHPGTTTTGGNTEAEEVTQEFSPEDVISREDSVQVVPEEFEGVSSDVRTEDAEEIMTAAPVEIISESETTVEVTAESMQGTVVDASDKPTPGASLEVTTKYIMEYNNGNFPDLTERPYDVDDNLLGNNDFGLDDEEDNSIGNEIGDTLLWPPRSLKDQVVELSIKLREETYNDDLRDPSSFHYQQLSRHFTRKIEDAFVRLPGFKNVHVVEFRLTCIIFFPLRGLVVLVHYTITLEVDSSGITSNTLDFISLQNNLVEKSYPVAGEQPTVVYTITDFRNYITEALHKDNFMTNSSLETQLEDVENPLPAVKPTSRPADTFDNMDNVLAAEKPPDAPSHEVESSNIFLKKDDFLFDPFDVWKGPQGDVVSENDVFMFGGSTDPPTVTEYPKKTVLEPVENNGNIEDEGFLLNNASATGDEPPRGDNVVALSPTEKPQSGSEVMLDEGSGSGFSGDSQEVDLWSWQPVTTSDGTGFYDESGGRLEVLPPPDLEETEDKDEDEVAVGVESPTAENHDSIGVDVEFTNARTLWTTTVPVLEESVPDRDKEEPFLDQVLVTPHINTDPRYSTTTEAPIFLPKATLTVELSVQTVEASGIYGDYSLTGPHTHAAPVTDSPEPEAWTHKASVFAAPTNLAIKFQETTEKVEVTTEAGIEIPVVTVGSKSEDGPWEEEVEVIVTSEVPEVTNTDPSSTKETLTIVQVQTVTVKDSVAPTSEDPTEPDLVTETSKLLLPERENHVEVEILEEQHIGTTDSTTATAPVGGIQDEDLVIDEVMVATTTAGPALTSSDHSSNIALSPEKDSPFTRVSDSVLLDEELLYDDHPNHEDVEEIPMINPTLNVPLLTPAVIVVNKTESPPGAVGLQGASLQDEDMVAILTNISESELGHVQTTTSSLQEVNNTTLTTELQPFEYNLSDLPNIDVSFDVFQYGGVATEGDSSGFSSGAQGSDLDSIALPTRPGKALTVFFSLRVTNMAFSTDLFNKSSAEYKALEQRFLQLLVPYLQSNLNNFKNLEILNFRNGSIVVNSRMRFGKPVPRGVTNVVYLILEDFANTAHQTMNLSIDKYSLDVESGDRADPCKFQACNEFSRCMVNRWSGEAECVCDAGYLSVDGLPCQSICEVQTNFCLNDGKCDIIPGKGAICRCRVGENWWYRGEHCEEYVSEPLVVGLAIASVAGFLMVVAGIIFFLARSLREQYDEEDTEDPLRRGDSVPTLERATKLNSMFENDLLTAQYYHHYDNVMPQYYRRCDPDSPQYNSSVSADGSKDLLNDEIRHIYQNTTLSKEEIQERLRIIKLCSRDQHFADFVRQTQV</sequence>
<reference evidence="1" key="1">
    <citation type="submission" date="2020-04" db="EMBL/GenBank/DDBJ databases">
        <title>A chromosome-scale assembly and high-density genetic map of the yellow drum (Nibea albiflora) genome.</title>
        <authorList>
            <person name="Xu D."/>
            <person name="Zhang W."/>
            <person name="Chen R."/>
            <person name="Tan P."/>
            <person name="Wang L."/>
            <person name="Song H."/>
            <person name="Tian L."/>
            <person name="Zhu Q."/>
            <person name="Wang B."/>
        </authorList>
    </citation>
    <scope>NUCLEOTIDE SEQUENCE</scope>
    <source>
        <strain evidence="1">ZJHYS-2018</strain>
    </source>
</reference>
<name>A0ACB7EQF9_NIBAL</name>